<dbReference type="GO" id="GO:0035082">
    <property type="term" value="P:axoneme assembly"/>
    <property type="evidence" value="ECO:0007669"/>
    <property type="project" value="InterPro"/>
</dbReference>
<keyword evidence="10" id="KW-1185">Reference proteome</keyword>
<dbReference type="Pfam" id="PF08647">
    <property type="entry name" value="BRE1"/>
    <property type="match status" value="1"/>
</dbReference>
<reference evidence="9" key="1">
    <citation type="submission" date="2023-03" db="EMBL/GenBank/DDBJ databases">
        <title>Electrophorus voltai genome.</title>
        <authorList>
            <person name="Bian C."/>
        </authorList>
    </citation>
    <scope>NUCLEOTIDE SEQUENCE</scope>
    <source>
        <strain evidence="9">CB-2022</strain>
        <tissue evidence="9">Muscle</tissue>
    </source>
</reference>
<feature type="region of interest" description="Disordered" evidence="8">
    <location>
        <begin position="314"/>
        <end position="342"/>
    </location>
</feature>
<gene>
    <name evidence="9" type="ORF">P4O66_007207</name>
</gene>
<keyword evidence="5" id="KW-0539">Nucleus</keyword>
<protein>
    <recommendedName>
        <fullName evidence="11">Coiled-coil domain-containing protein 40</fullName>
    </recommendedName>
</protein>
<feature type="region of interest" description="Disordered" evidence="8">
    <location>
        <begin position="424"/>
        <end position="445"/>
    </location>
</feature>
<organism evidence="9 10">
    <name type="scientific">Electrophorus voltai</name>
    <dbReference type="NCBI Taxonomy" id="2609070"/>
    <lineage>
        <taxon>Eukaryota</taxon>
        <taxon>Metazoa</taxon>
        <taxon>Chordata</taxon>
        <taxon>Craniata</taxon>
        <taxon>Vertebrata</taxon>
        <taxon>Euteleostomi</taxon>
        <taxon>Actinopterygii</taxon>
        <taxon>Neopterygii</taxon>
        <taxon>Teleostei</taxon>
        <taxon>Ostariophysi</taxon>
        <taxon>Gymnotiformes</taxon>
        <taxon>Gymnotoidei</taxon>
        <taxon>Gymnotidae</taxon>
        <taxon>Electrophorus</taxon>
    </lineage>
</organism>
<dbReference type="InterPro" id="IPR002110">
    <property type="entry name" value="Ankyrin_rpt"/>
</dbReference>
<feature type="region of interest" description="Disordered" evidence="8">
    <location>
        <begin position="190"/>
        <end position="215"/>
    </location>
</feature>
<evidence type="ECO:0000313" key="9">
    <source>
        <dbReference type="EMBL" id="KAK1798936.1"/>
    </source>
</evidence>
<dbReference type="PROSITE" id="PS50088">
    <property type="entry name" value="ANK_REPEAT"/>
    <property type="match status" value="1"/>
</dbReference>
<dbReference type="EMBL" id="JAROKS010000012">
    <property type="protein sequence ID" value="KAK1798936.1"/>
    <property type="molecule type" value="Genomic_DNA"/>
</dbReference>
<dbReference type="GO" id="GO:0010494">
    <property type="term" value="C:cytoplasmic stress granule"/>
    <property type="evidence" value="ECO:0007669"/>
    <property type="project" value="UniProtKB-SubCell"/>
</dbReference>
<dbReference type="InterPro" id="IPR029428">
    <property type="entry name" value="MCRIP"/>
</dbReference>
<dbReference type="AlphaFoldDB" id="A0AAD8ZGX2"/>
<dbReference type="Gene3D" id="1.25.40.20">
    <property type="entry name" value="Ankyrin repeat-containing domain"/>
    <property type="match status" value="1"/>
</dbReference>
<dbReference type="SMART" id="SM00248">
    <property type="entry name" value="ANK"/>
    <property type="match status" value="2"/>
</dbReference>
<feature type="coiled-coil region" evidence="7">
    <location>
        <begin position="593"/>
        <end position="671"/>
    </location>
</feature>
<evidence type="ECO:0000313" key="10">
    <source>
        <dbReference type="Proteomes" id="UP001239994"/>
    </source>
</evidence>
<dbReference type="GO" id="GO:0005634">
    <property type="term" value="C:nucleus"/>
    <property type="evidence" value="ECO:0007669"/>
    <property type="project" value="UniProtKB-SubCell"/>
</dbReference>
<dbReference type="GO" id="GO:0005929">
    <property type="term" value="C:cilium"/>
    <property type="evidence" value="ECO:0007669"/>
    <property type="project" value="TreeGrafter"/>
</dbReference>
<dbReference type="InterPro" id="IPR036770">
    <property type="entry name" value="Ankyrin_rpt-contain_sf"/>
</dbReference>
<dbReference type="GO" id="GO:0005576">
    <property type="term" value="C:extracellular region"/>
    <property type="evidence" value="ECO:0007669"/>
    <property type="project" value="GOC"/>
</dbReference>
<feature type="compositionally biased region" description="Polar residues" evidence="8">
    <location>
        <begin position="314"/>
        <end position="323"/>
    </location>
</feature>
<evidence type="ECO:0000256" key="8">
    <source>
        <dbReference type="SAM" id="MobiDB-lite"/>
    </source>
</evidence>
<evidence type="ECO:0000256" key="6">
    <source>
        <dbReference type="PROSITE-ProRule" id="PRU00023"/>
    </source>
</evidence>
<sequence>MKYYQCPLTPSVTYQGCSSKAERPKPCCHPHKSTKPVRNVHFPNDVLFQDYVRHGELERIGCFIRTKRVTLDTIYHSGMAAIHEAVLSGNLECVKLLVKYGADIMQRDEEEWTPLHMACSDGFPEIAKPVRSMTQYTGPPAPTAVFPLTRPPAPTGVSPLTGPPAPSALLPVTGPPALTGVLPLTGPPAPSAVSPVTGPPAPAAVSPLTGPPAHAAGSPLTGTPAPTAVLPLTGTPATAALSPPPPTLFWKPQLVQRTSLGSFSPAPRMVQNYKQSSGACSPTNSEDLLTPAHEENVRFIQYTWQCVMREMQSCQGTDSSNKGPQKYVERTPNPNLSSNLANYSGRRREGLSKMYGVGSIAGQDEEKTESPEEGAEACVVTAAQEGETQRVEQVETSAGDVTNSHAAASASDTLLIMHTHSEANCPLQGGEGDEGARATENEEEYDEEEELIVLDPEHPLMKRFQSALKTHLTSQLERLNLELSEKVALERAVSSQQKELGVELYLAQQELAQLHARLEGRHEAGARAGAERRQAQEQQQVVQSQYGSVAGRARAQRNHVYELQVEAENLALRLHYMQDVTSDLRSDIITMKNATHKAKVEKQQAELQKHKQDLYVERLTKQEEKLREQIARYETQTLAQAAETRAAKEAVAEAQMEMDSLVLEHKQLLQQWNSSLVGMKRRDEAYTTLQEALRLTNQQVCSLDTEAGGYKRSITQEQERNELLTVLLNRAQLDSVTCRKLIAQSLSQQEALQAMYSTYTRMLQETEKSLSRVTTECSVRRSELTILRKQLEKESSVRLDLEEQIVSKMQDQLTLGNAAKYSHALSEKTATHQREREAQLSKLENETAAVALEVSQVALRLESLAHLQHHLEQEIGRRHQLLSGGEAEVAKRVTVIERKQAAINVYNKKMESIVASTGHKDLGPLEIEASTLSKQLEEVGVEINEQQQFWLRQQGELVSLNQEKQDQSNILLTLQTQLIVLQQRRVRTENKIEQECRVLAELERHSKSLMLDMQRLNSLLNQNTQQSHELEQSTSLLENSFIQELKEAERQSVEMQLRLEKLQEEKERLLNSLVEAERQIMLWERKTQLVRETRSAVDSEVGKGDIHTMKAEIHRMEVRYAQLLKQQERLLREMEAVVARRESIITRSEAQARSDRKQPTHTDFQHTLQALRRAILQTHKHTEECDGVLAELKENQSSLTVSLKEKELVMRDLHNTISTLTSDLSNLQDTRERNLAQLLALQARAKQLQAVKEGRYITVATGQPALEVSMQRQQERLHA</sequence>
<evidence type="ECO:0000256" key="5">
    <source>
        <dbReference type="ARBA" id="ARBA00023242"/>
    </source>
</evidence>
<evidence type="ECO:0008006" key="11">
    <source>
        <dbReference type="Google" id="ProtNLM"/>
    </source>
</evidence>
<evidence type="ECO:0000256" key="1">
    <source>
        <dbReference type="ARBA" id="ARBA00004123"/>
    </source>
</evidence>
<feature type="repeat" description="ANK" evidence="6">
    <location>
        <begin position="77"/>
        <end position="109"/>
    </location>
</feature>
<dbReference type="GO" id="GO:0060287">
    <property type="term" value="P:epithelial cilium movement involved in determination of left/right asymmetry"/>
    <property type="evidence" value="ECO:0007669"/>
    <property type="project" value="TreeGrafter"/>
</dbReference>
<dbReference type="GO" id="GO:0001947">
    <property type="term" value="P:heart looping"/>
    <property type="evidence" value="ECO:0007669"/>
    <property type="project" value="TreeGrafter"/>
</dbReference>
<dbReference type="PROSITE" id="PS50297">
    <property type="entry name" value="ANK_REP_REGION"/>
    <property type="match status" value="1"/>
</dbReference>
<dbReference type="Pfam" id="PF12796">
    <property type="entry name" value="Ank_2"/>
    <property type="match status" value="1"/>
</dbReference>
<comment type="subcellular location">
    <subcellularLocation>
        <location evidence="2">Cytoplasm</location>
        <location evidence="2">Stress granule</location>
    </subcellularLocation>
    <subcellularLocation>
        <location evidence="1">Nucleus</location>
    </subcellularLocation>
</comment>
<evidence type="ECO:0000256" key="7">
    <source>
        <dbReference type="SAM" id="Coils"/>
    </source>
</evidence>
<keyword evidence="7" id="KW-0175">Coiled coil</keyword>
<comment type="similarity">
    <text evidence="3">Belongs to the MCRIP family.</text>
</comment>
<evidence type="ECO:0000256" key="2">
    <source>
        <dbReference type="ARBA" id="ARBA00004210"/>
    </source>
</evidence>
<dbReference type="Pfam" id="PF14799">
    <property type="entry name" value="FAM195"/>
    <property type="match status" value="1"/>
</dbReference>
<evidence type="ECO:0000256" key="4">
    <source>
        <dbReference type="ARBA" id="ARBA00022490"/>
    </source>
</evidence>
<feature type="non-terminal residue" evidence="9">
    <location>
        <position position="1279"/>
    </location>
</feature>
<evidence type="ECO:0000256" key="3">
    <source>
        <dbReference type="ARBA" id="ARBA00010821"/>
    </source>
</evidence>
<dbReference type="SUPFAM" id="SSF48403">
    <property type="entry name" value="Ankyrin repeat"/>
    <property type="match status" value="1"/>
</dbReference>
<dbReference type="PANTHER" id="PTHR16275:SF8">
    <property type="entry name" value="COILED-COIL DOMAIN-CONTAINING PROTEIN 40"/>
    <property type="match status" value="1"/>
</dbReference>
<dbReference type="PANTHER" id="PTHR16275">
    <property type="entry name" value="COILED-COIL DOMAIN-CONTAINING PROTEIN 40"/>
    <property type="match status" value="1"/>
</dbReference>
<dbReference type="Proteomes" id="UP001239994">
    <property type="component" value="Unassembled WGS sequence"/>
</dbReference>
<keyword evidence="4" id="KW-0963">Cytoplasm</keyword>
<dbReference type="InterPro" id="IPR037386">
    <property type="entry name" value="CCDC40"/>
</dbReference>
<comment type="caution">
    <text evidence="9">The sequence shown here is derived from an EMBL/GenBank/DDBJ whole genome shotgun (WGS) entry which is preliminary data.</text>
</comment>
<name>A0AAD8ZGX2_9TELE</name>
<accession>A0AAD8ZGX2</accession>
<keyword evidence="6" id="KW-0040">ANK repeat</keyword>
<feature type="coiled-coil region" evidence="7">
    <location>
        <begin position="985"/>
        <end position="1140"/>
    </location>
</feature>
<feature type="compositionally biased region" description="Polar residues" evidence="8">
    <location>
        <begin position="332"/>
        <end position="342"/>
    </location>
</feature>
<proteinExistence type="inferred from homology"/>